<dbReference type="InterPro" id="IPR011333">
    <property type="entry name" value="SKP1/BTB/POZ_sf"/>
</dbReference>
<evidence type="ECO:0000313" key="5">
    <source>
        <dbReference type="Proteomes" id="UP001142055"/>
    </source>
</evidence>
<dbReference type="InterPro" id="IPR011705">
    <property type="entry name" value="BACK"/>
</dbReference>
<dbReference type="Proteomes" id="UP001142055">
    <property type="component" value="Chromosome 3"/>
</dbReference>
<name>A0A9Q0RKJ3_BLOTA</name>
<dbReference type="FunFam" id="1.25.40.420:FF:000008">
    <property type="entry name" value="BTB/POZ domain-containing protein POB1"/>
    <property type="match status" value="1"/>
</dbReference>
<dbReference type="Pfam" id="PF07707">
    <property type="entry name" value="BACK"/>
    <property type="match status" value="1"/>
</dbReference>
<comment type="pathway">
    <text evidence="1">Protein modification; protein ubiquitination.</text>
</comment>
<accession>A0A9Q0RKJ3</accession>
<sequence length="449" mass="50162">MRSASLNESNSACNINTKSFGLRMTPIEATTIISSHCNTPNNISFRNNSNAITKLSSSSSGFPVTALTVMESPKINSSRKASYNWQAFTSNIKDRMATIFNCELLADIGPDNVLATLYVAKKYEVTTLEVACVDFLKSNINIENAFMILAQARLYDESTLADQCLDTIDKHTNEALRSESFFEIDLNTLKDVLSRDSLRVRELSLFIAILRWSEHECTRRSLDVNPFHKRLVLNDAMYLIRFPLMTIEDFANNVAQSGILSDNEVVNVFLYYLLESKPTLPFPIEPRCCITGEECTVKRFQRTDCRWGYSGTSDRIRFVTDRSIFVIGFGLFGSIKGSSEYTAKIEILHTASGKILASNIVTFISDGTDSTFRVLFNYPVEIIPNTNYTACATLKGVDSYYGIGGFRTVSVNIGKESKEAVIFQFSYSAGCNNGTSVEDGQIPEIIFYT</sequence>
<evidence type="ECO:0000313" key="4">
    <source>
        <dbReference type="EMBL" id="KAJ6217746.1"/>
    </source>
</evidence>
<protein>
    <recommendedName>
        <fullName evidence="3">BACK domain-containing protein</fullName>
    </recommendedName>
</protein>
<dbReference type="Pfam" id="PF08005">
    <property type="entry name" value="PHR"/>
    <property type="match status" value="1"/>
</dbReference>
<dbReference type="GO" id="GO:0000932">
    <property type="term" value="C:P-body"/>
    <property type="evidence" value="ECO:0007669"/>
    <property type="project" value="TreeGrafter"/>
</dbReference>
<comment type="caution">
    <text evidence="4">The sequence shown here is derived from an EMBL/GenBank/DDBJ whole genome shotgun (WGS) entry which is preliminary data.</text>
</comment>
<dbReference type="GO" id="GO:0022008">
    <property type="term" value="P:neurogenesis"/>
    <property type="evidence" value="ECO:0007669"/>
    <property type="project" value="TreeGrafter"/>
</dbReference>
<keyword evidence="5" id="KW-1185">Reference proteome</keyword>
<feature type="domain" description="BACK" evidence="3">
    <location>
        <begin position="145"/>
        <end position="255"/>
    </location>
</feature>
<dbReference type="Gene3D" id="3.30.710.10">
    <property type="entry name" value="Potassium Channel Kv1.1, Chain A"/>
    <property type="match status" value="1"/>
</dbReference>
<proteinExistence type="predicted"/>
<dbReference type="PANTHER" id="PTHR45774">
    <property type="entry name" value="BTB/POZ DOMAIN-CONTAINING"/>
    <property type="match status" value="1"/>
</dbReference>
<evidence type="ECO:0000256" key="2">
    <source>
        <dbReference type="ARBA" id="ARBA00022786"/>
    </source>
</evidence>
<organism evidence="4 5">
    <name type="scientific">Blomia tropicalis</name>
    <name type="common">Mite</name>
    <dbReference type="NCBI Taxonomy" id="40697"/>
    <lineage>
        <taxon>Eukaryota</taxon>
        <taxon>Metazoa</taxon>
        <taxon>Ecdysozoa</taxon>
        <taxon>Arthropoda</taxon>
        <taxon>Chelicerata</taxon>
        <taxon>Arachnida</taxon>
        <taxon>Acari</taxon>
        <taxon>Acariformes</taxon>
        <taxon>Sarcoptiformes</taxon>
        <taxon>Astigmata</taxon>
        <taxon>Glycyphagoidea</taxon>
        <taxon>Echimyopodidae</taxon>
        <taxon>Blomia</taxon>
    </lineage>
</organism>
<dbReference type="InterPro" id="IPR038648">
    <property type="entry name" value="PHR_sf"/>
</dbReference>
<dbReference type="Gene3D" id="1.25.40.420">
    <property type="match status" value="1"/>
</dbReference>
<dbReference type="GO" id="GO:0005829">
    <property type="term" value="C:cytosol"/>
    <property type="evidence" value="ECO:0007669"/>
    <property type="project" value="TreeGrafter"/>
</dbReference>
<dbReference type="OMA" id="KHCVDYL"/>
<dbReference type="SMART" id="SM00875">
    <property type="entry name" value="BACK"/>
    <property type="match status" value="1"/>
</dbReference>
<dbReference type="EMBL" id="JAPWDV010000003">
    <property type="protein sequence ID" value="KAJ6217746.1"/>
    <property type="molecule type" value="Genomic_DNA"/>
</dbReference>
<gene>
    <name evidence="4" type="ORF">RDWZM_008903</name>
</gene>
<dbReference type="PANTHER" id="PTHR45774:SF3">
    <property type="entry name" value="BTB (POZ) DOMAIN-CONTAINING 2B-RELATED"/>
    <property type="match status" value="1"/>
</dbReference>
<reference evidence="4" key="1">
    <citation type="submission" date="2022-12" db="EMBL/GenBank/DDBJ databases">
        <title>Genome assemblies of Blomia tropicalis.</title>
        <authorList>
            <person name="Cui Y."/>
        </authorList>
    </citation>
    <scope>NUCLEOTIDE SEQUENCE</scope>
    <source>
        <tissue evidence="4">Adult mites</tissue>
    </source>
</reference>
<dbReference type="AlphaFoldDB" id="A0A9Q0RKJ3"/>
<dbReference type="Gene3D" id="2.60.120.820">
    <property type="entry name" value="PHR domain"/>
    <property type="match status" value="1"/>
</dbReference>
<evidence type="ECO:0000256" key="1">
    <source>
        <dbReference type="ARBA" id="ARBA00004906"/>
    </source>
</evidence>
<dbReference type="InterPro" id="IPR012983">
    <property type="entry name" value="PHR"/>
</dbReference>
<evidence type="ECO:0000259" key="3">
    <source>
        <dbReference type="SMART" id="SM00875"/>
    </source>
</evidence>
<keyword evidence="2" id="KW-0833">Ubl conjugation pathway</keyword>